<dbReference type="EMBL" id="MHJA01000025">
    <property type="protein sequence ID" value="OGY60735.1"/>
    <property type="molecule type" value="Genomic_DNA"/>
</dbReference>
<feature type="transmembrane region" description="Helical" evidence="1">
    <location>
        <begin position="47"/>
        <end position="64"/>
    </location>
</feature>
<sequence length="181" mass="20604">MPQFQVPQFIETEDKIVGPLTMKQFGYVGVAGFVIFMLYFVLDTLLWLLVAGIFAAISIGLAFGKVNGRPVISFVTAFIDSVWKPKVYVFRPSAAEHAVEAETPQIIPIKQPAKPAIPRKPLFGGIKELRNWIATSKTAIPRREKPLPRNFGRPQQEFKDRYEVIRKMTGEREVVKRVDFR</sequence>
<name>A0A1G1Z7W9_9BACT</name>
<accession>A0A1G1Z7W9</accession>
<organism evidence="2 3">
    <name type="scientific">Candidatus Colwellbacteria bacterium RIFCSPLOWO2_02_FULL_45_11</name>
    <dbReference type="NCBI Taxonomy" id="1797692"/>
    <lineage>
        <taxon>Bacteria</taxon>
        <taxon>Candidatus Colwelliibacteriota</taxon>
    </lineage>
</organism>
<protein>
    <recommendedName>
        <fullName evidence="4">PrgI family protein</fullName>
    </recommendedName>
</protein>
<gene>
    <name evidence="2" type="ORF">A3I33_00735</name>
</gene>
<dbReference type="InterPro" id="IPR024414">
    <property type="entry name" value="Uncharacterised_PrgI"/>
</dbReference>
<dbReference type="Pfam" id="PF12666">
    <property type="entry name" value="PrgI"/>
    <property type="match status" value="1"/>
</dbReference>
<keyword evidence="1" id="KW-1133">Transmembrane helix</keyword>
<evidence type="ECO:0000313" key="3">
    <source>
        <dbReference type="Proteomes" id="UP000176544"/>
    </source>
</evidence>
<dbReference type="STRING" id="1797692.A3I33_00735"/>
<evidence type="ECO:0000256" key="1">
    <source>
        <dbReference type="SAM" id="Phobius"/>
    </source>
</evidence>
<comment type="caution">
    <text evidence="2">The sequence shown here is derived from an EMBL/GenBank/DDBJ whole genome shotgun (WGS) entry which is preliminary data.</text>
</comment>
<reference evidence="2 3" key="1">
    <citation type="journal article" date="2016" name="Nat. Commun.">
        <title>Thousands of microbial genomes shed light on interconnected biogeochemical processes in an aquifer system.</title>
        <authorList>
            <person name="Anantharaman K."/>
            <person name="Brown C.T."/>
            <person name="Hug L.A."/>
            <person name="Sharon I."/>
            <person name="Castelle C.J."/>
            <person name="Probst A.J."/>
            <person name="Thomas B.C."/>
            <person name="Singh A."/>
            <person name="Wilkins M.J."/>
            <person name="Karaoz U."/>
            <person name="Brodie E.L."/>
            <person name="Williams K.H."/>
            <person name="Hubbard S.S."/>
            <person name="Banfield J.F."/>
        </authorList>
    </citation>
    <scope>NUCLEOTIDE SEQUENCE [LARGE SCALE GENOMIC DNA]</scope>
</reference>
<keyword evidence="1" id="KW-0812">Transmembrane</keyword>
<proteinExistence type="predicted"/>
<keyword evidence="1" id="KW-0472">Membrane</keyword>
<feature type="transmembrane region" description="Helical" evidence="1">
    <location>
        <begin position="25"/>
        <end position="41"/>
    </location>
</feature>
<dbReference type="AlphaFoldDB" id="A0A1G1Z7W9"/>
<evidence type="ECO:0000313" key="2">
    <source>
        <dbReference type="EMBL" id="OGY60735.1"/>
    </source>
</evidence>
<dbReference type="Proteomes" id="UP000176544">
    <property type="component" value="Unassembled WGS sequence"/>
</dbReference>
<evidence type="ECO:0008006" key="4">
    <source>
        <dbReference type="Google" id="ProtNLM"/>
    </source>
</evidence>